<sequence>MRIRLLLTIAVLFTAITNIYAQELEGNLNFHGFADNREYARSKRFSETIFGMRISPEVGLLMDSTHRIRIGFNALHEFGSPKFTNNIAPVAYYQYMKKGWDFYLGAFPRQGLISDFPRAILNDTLNYYRPNVEGMLVKYENENWREVIFIDWTSRQTGTARENFIFGFSGTYKKDLFFVSHYAMMLHNAGPAIPIPDDHVEDNGAANVKVGLDLSKKTFLDSLTLSAGGLVSFERIRSVGGWKTPVGMLLELNMEYHKFGIVNSFYKGEGHHLIMGDKFYTAKTYNRTDLTWRPIVYKNLEAKLALSFHFVDGVVDSQQAFGLRYNLSGSRSLKRK</sequence>
<dbReference type="Proteomes" id="UP000636110">
    <property type="component" value="Unassembled WGS sequence"/>
</dbReference>
<organism evidence="1 2">
    <name type="scientific">Pedobacter gandavensis</name>
    <dbReference type="NCBI Taxonomy" id="2679963"/>
    <lineage>
        <taxon>Bacteria</taxon>
        <taxon>Pseudomonadati</taxon>
        <taxon>Bacteroidota</taxon>
        <taxon>Sphingobacteriia</taxon>
        <taxon>Sphingobacteriales</taxon>
        <taxon>Sphingobacteriaceae</taxon>
        <taxon>Pedobacter</taxon>
    </lineage>
</organism>
<protein>
    <recommendedName>
        <fullName evidence="3">DUF4421 domain-containing protein</fullName>
    </recommendedName>
</protein>
<comment type="caution">
    <text evidence="1">The sequence shown here is derived from an EMBL/GenBank/DDBJ whole genome shotgun (WGS) entry which is preliminary data.</text>
</comment>
<keyword evidence="2" id="KW-1185">Reference proteome</keyword>
<dbReference type="EMBL" id="WNXC01000008">
    <property type="protein sequence ID" value="MBB2151096.1"/>
    <property type="molecule type" value="Genomic_DNA"/>
</dbReference>
<name>A0ABR6F1J6_9SPHI</name>
<evidence type="ECO:0000313" key="2">
    <source>
        <dbReference type="Proteomes" id="UP000636110"/>
    </source>
</evidence>
<reference evidence="1 2" key="1">
    <citation type="submission" date="2019-11" db="EMBL/GenBank/DDBJ databases">
        <title>Description of Pedobacter sp. LMG 31462T.</title>
        <authorList>
            <person name="Carlier A."/>
            <person name="Qi S."/>
            <person name="Vandamme P."/>
        </authorList>
    </citation>
    <scope>NUCLEOTIDE SEQUENCE [LARGE SCALE GENOMIC DNA]</scope>
    <source>
        <strain evidence="1 2">LMG 31462</strain>
    </source>
</reference>
<dbReference type="RefSeq" id="WP_182960621.1">
    <property type="nucleotide sequence ID" value="NZ_WNXC01000008.1"/>
</dbReference>
<evidence type="ECO:0008006" key="3">
    <source>
        <dbReference type="Google" id="ProtNLM"/>
    </source>
</evidence>
<proteinExistence type="predicted"/>
<evidence type="ECO:0000313" key="1">
    <source>
        <dbReference type="EMBL" id="MBB2151096.1"/>
    </source>
</evidence>
<gene>
    <name evidence="1" type="ORF">GM920_19520</name>
</gene>
<accession>A0ABR6F1J6</accession>